<reference evidence="1" key="1">
    <citation type="submission" date="2022-01" db="EMBL/GenBank/DDBJ databases">
        <title>Genetic Characterization of Carbapenem-resistant Citrobacter spp. from China: a multicenter study.</title>
        <authorList>
            <person name="Ye L."/>
        </authorList>
    </citation>
    <scope>NUCLEOTIDE SEQUENCE</scope>
    <source>
        <strain evidence="1">IR5464</strain>
    </source>
</reference>
<dbReference type="Proteomes" id="UP001147046">
    <property type="component" value="Unassembled WGS sequence"/>
</dbReference>
<accession>A0AAJ1JS19</accession>
<proteinExistence type="predicted"/>
<dbReference type="EMBL" id="JAKIHV010000002">
    <property type="protein sequence ID" value="MDE9622643.1"/>
    <property type="molecule type" value="Genomic_DNA"/>
</dbReference>
<evidence type="ECO:0000313" key="2">
    <source>
        <dbReference type="Proteomes" id="UP001147046"/>
    </source>
</evidence>
<comment type="caution">
    <text evidence="1">The sequence shown here is derived from an EMBL/GenBank/DDBJ whole genome shotgun (WGS) entry which is preliminary data.</text>
</comment>
<organism evidence="1 2">
    <name type="scientific">Citrobacter portucalensis</name>
    <dbReference type="NCBI Taxonomy" id="1639133"/>
    <lineage>
        <taxon>Bacteria</taxon>
        <taxon>Pseudomonadati</taxon>
        <taxon>Pseudomonadota</taxon>
        <taxon>Gammaproteobacteria</taxon>
        <taxon>Enterobacterales</taxon>
        <taxon>Enterobacteriaceae</taxon>
        <taxon>Citrobacter</taxon>
        <taxon>Citrobacter freundii complex</taxon>
    </lineage>
</organism>
<dbReference type="RefSeq" id="WP_170993479.1">
    <property type="nucleotide sequence ID" value="NZ_JAKIHV010000002.1"/>
</dbReference>
<gene>
    <name evidence="1" type="ORF">L2102_04800</name>
</gene>
<protein>
    <submittedName>
        <fullName evidence="1">DUF4435 domain-containing protein</fullName>
    </submittedName>
</protein>
<dbReference type="AlphaFoldDB" id="A0AAJ1JS19"/>
<name>A0AAJ1JS19_9ENTR</name>
<sequence length="279" mass="32560">MADLPRRSIEDIKTRYFVEPTLRDVYVEGDFDKRALNSWCEKNAEKLIVSYEIDSVDIPFEILEKYGLTEGRKQRVIALAKELEELQCDNYKCLVDKDLDHWFDAIEDIPQLVWTDYSSLEMYFFSESLIKTILVDISNSKINDWSAFYDSFLLVLKQLYSIKLTDRAMGINGNWCDIRKSLSSPKGTLIFDSIGYINKNLISFGIKSRSDEFISAFTEWFEKLDCDPRLCIRGHDFVELMSSAVKEYKGMKNFQDAEALQCMLLAFIDDIELLVQRLR</sequence>
<evidence type="ECO:0000313" key="1">
    <source>
        <dbReference type="EMBL" id="MDE9622643.1"/>
    </source>
</evidence>